<keyword evidence="2" id="KW-0547">Nucleotide-binding</keyword>
<name>A0A0R3JWD1_CALMK</name>
<evidence type="ECO:0000256" key="3">
    <source>
        <dbReference type="ARBA" id="ARBA00022840"/>
    </source>
</evidence>
<dbReference type="AlphaFoldDB" id="A0A0R3JWD1"/>
<dbReference type="InterPro" id="IPR017871">
    <property type="entry name" value="ABC_transporter-like_CS"/>
</dbReference>
<dbReference type="SMART" id="SM00382">
    <property type="entry name" value="AAA"/>
    <property type="match status" value="1"/>
</dbReference>
<keyword evidence="1" id="KW-0813">Transport</keyword>
<dbReference type="PANTHER" id="PTHR42711:SF18">
    <property type="entry name" value="ABC TRANSPORTER, ATP-BINDING PROTEIN"/>
    <property type="match status" value="1"/>
</dbReference>
<proteinExistence type="predicted"/>
<keyword evidence="5" id="KW-0378">Hydrolase</keyword>
<dbReference type="GO" id="GO:0005524">
    <property type="term" value="F:ATP binding"/>
    <property type="evidence" value="ECO:0007669"/>
    <property type="project" value="UniProtKB-KW"/>
</dbReference>
<dbReference type="PANTHER" id="PTHR42711">
    <property type="entry name" value="ABC TRANSPORTER ATP-BINDING PROTEIN"/>
    <property type="match status" value="1"/>
</dbReference>
<dbReference type="CDD" id="cd03230">
    <property type="entry name" value="ABC_DR_subfamily_A"/>
    <property type="match status" value="1"/>
</dbReference>
<dbReference type="OrthoDB" id="9804819at2"/>
<dbReference type="InterPro" id="IPR050763">
    <property type="entry name" value="ABC_transporter_ATP-binding"/>
</dbReference>
<dbReference type="InterPro" id="IPR027417">
    <property type="entry name" value="P-loop_NTPase"/>
</dbReference>
<dbReference type="RefSeq" id="WP_057975826.1">
    <property type="nucleotide sequence ID" value="NZ_LKHP01000001.1"/>
</dbReference>
<comment type="caution">
    <text evidence="5">The sequence shown here is derived from an EMBL/GenBank/DDBJ whole genome shotgun (WGS) entry which is preliminary data.</text>
</comment>
<dbReference type="GO" id="GO:0016887">
    <property type="term" value="F:ATP hydrolysis activity"/>
    <property type="evidence" value="ECO:0007669"/>
    <property type="project" value="InterPro"/>
</dbReference>
<dbReference type="EMBL" id="LKHP01000001">
    <property type="protein sequence ID" value="KRQ87841.1"/>
    <property type="molecule type" value="Genomic_DNA"/>
</dbReference>
<organism evidence="5 6">
    <name type="scientific">Caloramator mitchellensis</name>
    <dbReference type="NCBI Taxonomy" id="908809"/>
    <lineage>
        <taxon>Bacteria</taxon>
        <taxon>Bacillati</taxon>
        <taxon>Bacillota</taxon>
        <taxon>Clostridia</taxon>
        <taxon>Eubacteriales</taxon>
        <taxon>Clostridiaceae</taxon>
        <taxon>Caloramator</taxon>
    </lineage>
</organism>
<dbReference type="InterPro" id="IPR003439">
    <property type="entry name" value="ABC_transporter-like_ATP-bd"/>
</dbReference>
<gene>
    <name evidence="5" type="ORF">ABG79_00006</name>
</gene>
<evidence type="ECO:0000313" key="6">
    <source>
        <dbReference type="Proteomes" id="UP000052015"/>
    </source>
</evidence>
<evidence type="ECO:0000256" key="2">
    <source>
        <dbReference type="ARBA" id="ARBA00022741"/>
    </source>
</evidence>
<dbReference type="PROSITE" id="PS00211">
    <property type="entry name" value="ABC_TRANSPORTER_1"/>
    <property type="match status" value="1"/>
</dbReference>
<dbReference type="PROSITE" id="PS50893">
    <property type="entry name" value="ABC_TRANSPORTER_2"/>
    <property type="match status" value="1"/>
</dbReference>
<evidence type="ECO:0000313" key="5">
    <source>
        <dbReference type="EMBL" id="KRQ87841.1"/>
    </source>
</evidence>
<dbReference type="Pfam" id="PF00005">
    <property type="entry name" value="ABC_tran"/>
    <property type="match status" value="1"/>
</dbReference>
<dbReference type="Proteomes" id="UP000052015">
    <property type="component" value="Unassembled WGS sequence"/>
</dbReference>
<dbReference type="SUPFAM" id="SSF52540">
    <property type="entry name" value="P-loop containing nucleoside triphosphate hydrolases"/>
    <property type="match status" value="1"/>
</dbReference>
<reference evidence="5 6" key="1">
    <citation type="submission" date="2015-09" db="EMBL/GenBank/DDBJ databases">
        <title>Draft genome sequence of a Caloramator mitchellensis, a moderate thermophile from the Great Artesian Basin of Australia.</title>
        <authorList>
            <person name="Patel B.K."/>
        </authorList>
    </citation>
    <scope>NUCLEOTIDE SEQUENCE [LARGE SCALE GENOMIC DNA]</scope>
    <source>
        <strain evidence="5 6">VF08</strain>
    </source>
</reference>
<dbReference type="Gene3D" id="3.40.50.300">
    <property type="entry name" value="P-loop containing nucleotide triphosphate hydrolases"/>
    <property type="match status" value="1"/>
</dbReference>
<feature type="domain" description="ABC transporter" evidence="4">
    <location>
        <begin position="2"/>
        <end position="229"/>
    </location>
</feature>
<evidence type="ECO:0000259" key="4">
    <source>
        <dbReference type="PROSITE" id="PS50893"/>
    </source>
</evidence>
<protein>
    <submittedName>
        <fullName evidence="5">Fluoroquinolones export ATP-binding protein</fullName>
        <ecNumber evidence="5">3.6.3.-</ecNumber>
    </submittedName>
</protein>
<sequence length="283" mass="32256">MIEVNKLNFSYQKNKEFIKDMTFNVDKGEIFGFLGPSGAGKSTLQKILTGTIKDYEGNVKVDGEEVKNHKTEFYEKIGVVFEFPTLYAKFTALENMNYFASLYKNSRIDSIELLNMVGLKEFDNKKVSEFSKGMKTRLNFVKSLSHQPKILFLDEPTTGLDPANSRLIKDIILEQKKLGKTILITTHNMYLATEICDRVAFIVDGKIKALDSPKNLIMKSKKSVLRYSYCDGNIQYEKQTPLNETSNDKSLIRAINENLLVSIHSVEPTLEDIFIEMTGRCLD</sequence>
<evidence type="ECO:0000256" key="1">
    <source>
        <dbReference type="ARBA" id="ARBA00022448"/>
    </source>
</evidence>
<dbReference type="STRING" id="908809.ABG79_00006"/>
<keyword evidence="3 5" id="KW-0067">ATP-binding</keyword>
<dbReference type="EC" id="3.6.3.-" evidence="5"/>
<dbReference type="InterPro" id="IPR003593">
    <property type="entry name" value="AAA+_ATPase"/>
</dbReference>
<keyword evidence="6" id="KW-1185">Reference proteome</keyword>
<accession>A0A0R3JWD1</accession>